<reference evidence="1 2" key="1">
    <citation type="journal article" date="2015" name="Sci. Rep.">
        <title>Genome of the facultative scuticociliatosis pathogen Pseudocohnilembus persalinus provides insight into its virulence through horizontal gene transfer.</title>
        <authorList>
            <person name="Xiong J."/>
            <person name="Wang G."/>
            <person name="Cheng J."/>
            <person name="Tian M."/>
            <person name="Pan X."/>
            <person name="Warren A."/>
            <person name="Jiang C."/>
            <person name="Yuan D."/>
            <person name="Miao W."/>
        </authorList>
    </citation>
    <scope>NUCLEOTIDE SEQUENCE [LARGE SCALE GENOMIC DNA]</scope>
    <source>
        <strain evidence="1">36N120E</strain>
    </source>
</reference>
<keyword evidence="2" id="KW-1185">Reference proteome</keyword>
<protein>
    <submittedName>
        <fullName evidence="1">Uncharacterized protein</fullName>
    </submittedName>
</protein>
<organism evidence="1 2">
    <name type="scientific">Pseudocohnilembus persalinus</name>
    <name type="common">Ciliate</name>
    <dbReference type="NCBI Taxonomy" id="266149"/>
    <lineage>
        <taxon>Eukaryota</taxon>
        <taxon>Sar</taxon>
        <taxon>Alveolata</taxon>
        <taxon>Ciliophora</taxon>
        <taxon>Intramacronucleata</taxon>
        <taxon>Oligohymenophorea</taxon>
        <taxon>Scuticociliatia</taxon>
        <taxon>Philasterida</taxon>
        <taxon>Pseudocohnilembidae</taxon>
        <taxon>Pseudocohnilembus</taxon>
    </lineage>
</organism>
<accession>A0A0V0QQ79</accession>
<sequence length="171" mass="19960">MSTDHYWSNLNYTPGTQGGQGSIYRGGNVITTRGNEQLENLPSQKRSQNMAQASMKVLRWYRKACRLMPFILRIHNLNSKVSSVGAMKNLQDQIHLRAHYRDPSLIDDAVGRAYELTWEAEYQITQHTYLYQYICPPWKAMGDRGYSYLEKVKNEGKTKFLSDFYKNTQNY</sequence>
<dbReference type="EMBL" id="LDAU01000118">
    <property type="protein sequence ID" value="KRX04388.1"/>
    <property type="molecule type" value="Genomic_DNA"/>
</dbReference>
<dbReference type="Proteomes" id="UP000054937">
    <property type="component" value="Unassembled WGS sequence"/>
</dbReference>
<name>A0A0V0QQ79_PSEPJ</name>
<dbReference type="OMA" id="HIAPIGR"/>
<dbReference type="InParanoid" id="A0A0V0QQ79"/>
<evidence type="ECO:0000313" key="1">
    <source>
        <dbReference type="EMBL" id="KRX04388.1"/>
    </source>
</evidence>
<dbReference type="OrthoDB" id="14535at2759"/>
<dbReference type="AlphaFoldDB" id="A0A0V0QQ79"/>
<proteinExistence type="predicted"/>
<gene>
    <name evidence="1" type="ORF">PPERSA_05649</name>
</gene>
<comment type="caution">
    <text evidence="1">The sequence shown here is derived from an EMBL/GenBank/DDBJ whole genome shotgun (WGS) entry which is preliminary data.</text>
</comment>
<evidence type="ECO:0000313" key="2">
    <source>
        <dbReference type="Proteomes" id="UP000054937"/>
    </source>
</evidence>